<comment type="cofactor">
    <cofactor evidence="18 19">
        <name>K(+)</name>
        <dbReference type="ChEBI" id="CHEBI:29103"/>
    </cofactor>
    <text evidence="18 19">Binds 1 potassium ion per subunit.</text>
</comment>
<dbReference type="PROSITE" id="PS51385">
    <property type="entry name" value="YJEF_N"/>
    <property type="match status" value="1"/>
</dbReference>
<comment type="similarity">
    <text evidence="18">Belongs to the NnrE/AIBP family.</text>
</comment>
<evidence type="ECO:0000256" key="15">
    <source>
        <dbReference type="ARBA" id="ARBA00048238"/>
    </source>
</evidence>
<evidence type="ECO:0000313" key="21">
    <source>
        <dbReference type="Proteomes" id="UP000188324"/>
    </source>
</evidence>
<comment type="catalytic activity">
    <reaction evidence="1 18 19">
        <text>(6R)-NADHX = (6S)-NADHX</text>
        <dbReference type="Rhea" id="RHEA:32215"/>
        <dbReference type="ChEBI" id="CHEBI:64074"/>
        <dbReference type="ChEBI" id="CHEBI:64075"/>
        <dbReference type="EC" id="5.1.99.6"/>
    </reaction>
</comment>
<keyword evidence="5 18" id="KW-0479">Metal-binding</keyword>
<organism evidence="20 21">
    <name type="scientific">Tessaracoccus flavus</name>
    <dbReference type="NCBI Taxonomy" id="1610493"/>
    <lineage>
        <taxon>Bacteria</taxon>
        <taxon>Bacillati</taxon>
        <taxon>Actinomycetota</taxon>
        <taxon>Actinomycetes</taxon>
        <taxon>Propionibacteriales</taxon>
        <taxon>Propionibacteriaceae</taxon>
        <taxon>Tessaracoccus</taxon>
    </lineage>
</organism>
<protein>
    <recommendedName>
        <fullName evidence="19">Bifunctional NAD(P)H-hydrate repair enzyme</fullName>
    </recommendedName>
    <alternativeName>
        <fullName evidence="19">Nicotinamide nucleotide repair protein</fullName>
    </alternativeName>
    <domain>
        <recommendedName>
            <fullName evidence="19">ADP-dependent (S)-NAD(P)H-hydrate dehydratase</fullName>
            <ecNumber evidence="19">4.2.1.136</ecNumber>
        </recommendedName>
        <alternativeName>
            <fullName evidence="19">ADP-dependent NAD(P)HX dehydratase</fullName>
        </alternativeName>
    </domain>
    <domain>
        <recommendedName>
            <fullName evidence="19">NAD(P)H-hydrate epimerase</fullName>
            <ecNumber evidence="19">5.1.99.6</ecNumber>
        </recommendedName>
    </domain>
</protein>
<dbReference type="OrthoDB" id="9806925at2"/>
<dbReference type="GO" id="GO:0046872">
    <property type="term" value="F:metal ion binding"/>
    <property type="evidence" value="ECO:0007669"/>
    <property type="project" value="UniProtKB-UniRule"/>
</dbReference>
<feature type="binding site" evidence="17">
    <location>
        <position position="404"/>
    </location>
    <ligand>
        <name>(6S)-NADPHX</name>
        <dbReference type="ChEBI" id="CHEBI:64076"/>
    </ligand>
</feature>
<dbReference type="CDD" id="cd01171">
    <property type="entry name" value="YXKO-related"/>
    <property type="match status" value="1"/>
</dbReference>
<evidence type="ECO:0000256" key="3">
    <source>
        <dbReference type="ARBA" id="ARBA00006001"/>
    </source>
</evidence>
<evidence type="ECO:0000256" key="1">
    <source>
        <dbReference type="ARBA" id="ARBA00000013"/>
    </source>
</evidence>
<comment type="cofactor">
    <cofactor evidence="17">
        <name>Mg(2+)</name>
        <dbReference type="ChEBI" id="CHEBI:18420"/>
    </cofactor>
</comment>
<dbReference type="AlphaFoldDB" id="A0A1Q2CG59"/>
<dbReference type="GO" id="GO:0005524">
    <property type="term" value="F:ATP binding"/>
    <property type="evidence" value="ECO:0007669"/>
    <property type="project" value="UniProtKB-UniRule"/>
</dbReference>
<comment type="similarity">
    <text evidence="17">Belongs to the NnrD/CARKD family.</text>
</comment>
<dbReference type="PANTHER" id="PTHR12592">
    <property type="entry name" value="ATP-DEPENDENT (S)-NAD(P)H-HYDRATE DEHYDRATASE FAMILY MEMBER"/>
    <property type="match status" value="1"/>
</dbReference>
<evidence type="ECO:0000256" key="18">
    <source>
        <dbReference type="HAMAP-Rule" id="MF_01966"/>
    </source>
</evidence>
<dbReference type="InterPro" id="IPR004443">
    <property type="entry name" value="YjeF_N_dom"/>
</dbReference>
<dbReference type="HAMAP" id="MF_01966">
    <property type="entry name" value="NADHX_epimerase"/>
    <property type="match status" value="1"/>
</dbReference>
<comment type="catalytic activity">
    <reaction evidence="2 18 19">
        <text>(6R)-NADPHX = (6S)-NADPHX</text>
        <dbReference type="Rhea" id="RHEA:32227"/>
        <dbReference type="ChEBI" id="CHEBI:64076"/>
        <dbReference type="ChEBI" id="CHEBI:64077"/>
        <dbReference type="EC" id="5.1.99.6"/>
    </reaction>
</comment>
<feature type="binding site" evidence="18">
    <location>
        <begin position="119"/>
        <end position="125"/>
    </location>
    <ligand>
        <name>(6S)-NADPHX</name>
        <dbReference type="ChEBI" id="CHEBI:64076"/>
    </ligand>
</feature>
<dbReference type="EMBL" id="CP019605">
    <property type="protein sequence ID" value="AQP45093.1"/>
    <property type="molecule type" value="Genomic_DNA"/>
</dbReference>
<gene>
    <name evidence="17" type="primary">nnrD</name>
    <name evidence="18" type="synonym">nnrE</name>
    <name evidence="20" type="ORF">RPIT_10075</name>
</gene>
<keyword evidence="10 17" id="KW-0520">NAD</keyword>
<dbReference type="RefSeq" id="WP_077342817.1">
    <property type="nucleotide sequence ID" value="NZ_CP019605.1"/>
</dbReference>
<dbReference type="EC" id="5.1.99.6" evidence="19"/>
<feature type="binding site" evidence="18">
    <location>
        <position position="151"/>
    </location>
    <ligand>
        <name>K(+)</name>
        <dbReference type="ChEBI" id="CHEBI:29103"/>
    </ligand>
</feature>
<evidence type="ECO:0000256" key="2">
    <source>
        <dbReference type="ARBA" id="ARBA00000909"/>
    </source>
</evidence>
<accession>A0A1Q2CG59</accession>
<evidence type="ECO:0000256" key="10">
    <source>
        <dbReference type="ARBA" id="ARBA00023027"/>
    </source>
</evidence>
<evidence type="ECO:0000256" key="17">
    <source>
        <dbReference type="HAMAP-Rule" id="MF_01965"/>
    </source>
</evidence>
<feature type="binding site" evidence="18">
    <location>
        <position position="148"/>
    </location>
    <ligand>
        <name>(6S)-NADPHX</name>
        <dbReference type="ChEBI" id="CHEBI:64076"/>
    </ligand>
</feature>
<dbReference type="PROSITE" id="PS51383">
    <property type="entry name" value="YJEF_C_3"/>
    <property type="match status" value="1"/>
</dbReference>
<feature type="binding site" evidence="17">
    <location>
        <position position="293"/>
    </location>
    <ligand>
        <name>(6S)-NADPHX</name>
        <dbReference type="ChEBI" id="CHEBI:64076"/>
    </ligand>
</feature>
<dbReference type="NCBIfam" id="TIGR00197">
    <property type="entry name" value="yjeF_nterm"/>
    <property type="match status" value="1"/>
</dbReference>
<comment type="similarity">
    <text evidence="3 19">In the N-terminal section; belongs to the NnrE/AIBP family.</text>
</comment>
<dbReference type="SUPFAM" id="SSF64153">
    <property type="entry name" value="YjeF N-terminal domain-like"/>
    <property type="match status" value="1"/>
</dbReference>
<evidence type="ECO:0000256" key="13">
    <source>
        <dbReference type="ARBA" id="ARBA00023268"/>
    </source>
</evidence>
<comment type="similarity">
    <text evidence="4 19">In the C-terminal section; belongs to the NnrD/CARKD family.</text>
</comment>
<dbReference type="Pfam" id="PF03853">
    <property type="entry name" value="YjeF_N"/>
    <property type="match status" value="1"/>
</dbReference>
<keyword evidence="7 17" id="KW-0067">ATP-binding</keyword>
<dbReference type="KEGG" id="tfl:RPIT_10075"/>
<feature type="binding site" evidence="17">
    <location>
        <position position="337"/>
    </location>
    <ligand>
        <name>(6S)-NADPHX</name>
        <dbReference type="ChEBI" id="CHEBI:64076"/>
    </ligand>
</feature>
<dbReference type="InterPro" id="IPR029056">
    <property type="entry name" value="Ribokinase-like"/>
</dbReference>
<keyword evidence="9 18" id="KW-0630">Potassium</keyword>
<dbReference type="Gene3D" id="3.40.50.10260">
    <property type="entry name" value="YjeF N-terminal domain"/>
    <property type="match status" value="1"/>
</dbReference>
<evidence type="ECO:0000256" key="9">
    <source>
        <dbReference type="ARBA" id="ARBA00022958"/>
    </source>
</evidence>
<keyword evidence="8 17" id="KW-0521">NADP</keyword>
<dbReference type="InterPro" id="IPR036652">
    <property type="entry name" value="YjeF_N_dom_sf"/>
</dbReference>
<keyword evidence="12 17" id="KW-0456">Lyase</keyword>
<comment type="caution">
    <text evidence="17">Lacks conserved residue(s) required for the propagation of feature annotation.</text>
</comment>
<feature type="binding site" evidence="17">
    <location>
        <position position="403"/>
    </location>
    <ligand>
        <name>AMP</name>
        <dbReference type="ChEBI" id="CHEBI:456215"/>
    </ligand>
</feature>
<keyword evidence="6 17" id="KW-0547">Nucleotide-binding</keyword>
<feature type="binding site" evidence="17">
    <location>
        <position position="244"/>
    </location>
    <ligand>
        <name>(6S)-NADPHX</name>
        <dbReference type="ChEBI" id="CHEBI:64076"/>
    </ligand>
</feature>
<dbReference type="GO" id="GO:0046496">
    <property type="term" value="P:nicotinamide nucleotide metabolic process"/>
    <property type="evidence" value="ECO:0007669"/>
    <property type="project" value="UniProtKB-UniRule"/>
</dbReference>
<feature type="binding site" evidence="18">
    <location>
        <begin position="55"/>
        <end position="59"/>
    </location>
    <ligand>
        <name>(6S)-NADPHX</name>
        <dbReference type="ChEBI" id="CHEBI:64076"/>
    </ligand>
</feature>
<feature type="binding site" evidence="18">
    <location>
        <position position="56"/>
    </location>
    <ligand>
        <name>K(+)</name>
        <dbReference type="ChEBI" id="CHEBI:29103"/>
    </ligand>
</feature>
<evidence type="ECO:0000256" key="4">
    <source>
        <dbReference type="ARBA" id="ARBA00009524"/>
    </source>
</evidence>
<dbReference type="SUPFAM" id="SSF53613">
    <property type="entry name" value="Ribokinase-like"/>
    <property type="match status" value="1"/>
</dbReference>
<dbReference type="Proteomes" id="UP000188324">
    <property type="component" value="Chromosome"/>
</dbReference>
<dbReference type="HAMAP" id="MF_01965">
    <property type="entry name" value="NADHX_dehydratase"/>
    <property type="match status" value="1"/>
</dbReference>
<evidence type="ECO:0000256" key="12">
    <source>
        <dbReference type="ARBA" id="ARBA00023239"/>
    </source>
</evidence>
<keyword evidence="13" id="KW-0511">Multifunctional enzyme</keyword>
<evidence type="ECO:0000256" key="6">
    <source>
        <dbReference type="ARBA" id="ARBA00022741"/>
    </source>
</evidence>
<dbReference type="InterPro" id="IPR030677">
    <property type="entry name" value="Nnr"/>
</dbReference>
<dbReference type="PANTHER" id="PTHR12592:SF0">
    <property type="entry name" value="ATP-DEPENDENT (S)-NAD(P)H-HYDRATE DEHYDRATASE"/>
    <property type="match status" value="1"/>
</dbReference>
<dbReference type="EC" id="4.2.1.136" evidence="19"/>
<reference evidence="20 21" key="1">
    <citation type="journal article" date="2016" name="Int. J. Syst. Evol. Microbiol.">
        <title>Tessaracoccus flavus sp. nov., isolated from the drainage system of a lindane-producing factory.</title>
        <authorList>
            <person name="Kumari R."/>
            <person name="Singh P."/>
            <person name="Schumann P."/>
            <person name="Lal R."/>
        </authorList>
    </citation>
    <scope>NUCLEOTIDE SEQUENCE [LARGE SCALE GENOMIC DNA]</scope>
    <source>
        <strain evidence="20 21">RP1T</strain>
    </source>
</reference>
<dbReference type="InterPro" id="IPR000631">
    <property type="entry name" value="CARKD"/>
</dbReference>
<dbReference type="GO" id="GO:0110051">
    <property type="term" value="P:metabolite repair"/>
    <property type="evidence" value="ECO:0007669"/>
    <property type="project" value="TreeGrafter"/>
</dbReference>
<proteinExistence type="inferred from homology"/>
<dbReference type="PIRSF" id="PIRSF017184">
    <property type="entry name" value="Nnr"/>
    <property type="match status" value="1"/>
</dbReference>
<evidence type="ECO:0000256" key="14">
    <source>
        <dbReference type="ARBA" id="ARBA00025153"/>
    </source>
</evidence>
<comment type="function">
    <text evidence="18">Catalyzes the epimerization of the S- and R-forms of NAD(P)HX, a damaged form of NAD(P)H that is a result of enzymatic or heat-dependent hydration. This is a prerequisite for the S-specific NAD(P)H-hydrate dehydratase to allow the repair of both epimers of NAD(P)HX.</text>
</comment>
<evidence type="ECO:0000256" key="19">
    <source>
        <dbReference type="PIRNR" id="PIRNR017184"/>
    </source>
</evidence>
<keyword evidence="21" id="KW-1185">Reference proteome</keyword>
<comment type="function">
    <text evidence="14 19">Bifunctional enzyme that catalyzes the epimerization of the S- and R-forms of NAD(P)HX and the dehydration of the S-form of NAD(P)HX at the expense of ADP, which is converted to AMP. This allows the repair of both epimers of NAD(P)HX, a damaged form of NAD(P)H that is a result of enzymatic or heat-dependent hydration.</text>
</comment>
<dbReference type="GO" id="GO:0052855">
    <property type="term" value="F:ADP-dependent NAD(P)H-hydrate dehydratase activity"/>
    <property type="evidence" value="ECO:0007669"/>
    <property type="project" value="UniProtKB-UniRule"/>
</dbReference>
<evidence type="ECO:0000313" key="20">
    <source>
        <dbReference type="EMBL" id="AQP45093.1"/>
    </source>
</evidence>
<evidence type="ECO:0000256" key="11">
    <source>
        <dbReference type="ARBA" id="ARBA00023235"/>
    </source>
</evidence>
<comment type="subunit">
    <text evidence="17">Homotetramer.</text>
</comment>
<keyword evidence="11 18" id="KW-0413">Isomerase</keyword>
<evidence type="ECO:0000256" key="5">
    <source>
        <dbReference type="ARBA" id="ARBA00022723"/>
    </source>
</evidence>
<comment type="function">
    <text evidence="17">Catalyzes the dehydration of the S-form of NAD(P)HX at the expense of ADP, which is converted to AMP. Together with NAD(P)HX epimerase, which catalyzes the epimerization of the S- and R-forms, the enzyme allows the repair of both epimers of NAD(P)HX, a damaged form of NAD(P)H that is a result of enzymatic or heat-dependent hydration.</text>
</comment>
<evidence type="ECO:0000256" key="16">
    <source>
        <dbReference type="ARBA" id="ARBA00049209"/>
    </source>
</evidence>
<dbReference type="Gene3D" id="3.40.1190.20">
    <property type="match status" value="1"/>
</dbReference>
<sequence>MRTVVSSAEMRAAEQAVFARDPEADLMGKAAAAIARIADDVAPDGAVLVVAGAGNNGGDGLFAAALLAERRPVLFWRAFRDAHAAAVAAARAAGCREVDAVGAVAALADCSLVIDAVTGLGSRPGLPLALQTLVDACDAATVPVLSVDLPSGLDADSGALHPSFSAEHTVTFGSVKPCHVQQPAASRCGRVHIVDIGVTVPDTQLRVAEAADVARWWPRPDASSDKYSRGVVLVDTGSEQYQGAAVLSCSGALHAGAGMVRYTGRAASGLILSRFPSVVVGEGRAQAIVLGSGWGDSDGGEGRVALARMHSLPAVVDADALHWLPGGRLDGWLLTPHAGELARLLGCTRAHVEAHPLSCVREAARHTGATVLLKGATQYVAEPSGRVTIAVAGPPWTAQAGSGDVLAGICGALLAAGLPAWRAGVLGASIQAMTAAANPGPYTPDELAARLPAMIAQLSSSPLAR</sequence>
<evidence type="ECO:0000256" key="7">
    <source>
        <dbReference type="ARBA" id="ARBA00022840"/>
    </source>
</evidence>
<comment type="catalytic activity">
    <reaction evidence="16 17 19">
        <text>(6S)-NADPHX + ADP = AMP + phosphate + NADPH + H(+)</text>
        <dbReference type="Rhea" id="RHEA:32235"/>
        <dbReference type="ChEBI" id="CHEBI:15378"/>
        <dbReference type="ChEBI" id="CHEBI:43474"/>
        <dbReference type="ChEBI" id="CHEBI:57783"/>
        <dbReference type="ChEBI" id="CHEBI:64076"/>
        <dbReference type="ChEBI" id="CHEBI:456215"/>
        <dbReference type="ChEBI" id="CHEBI:456216"/>
        <dbReference type="EC" id="4.2.1.136"/>
    </reaction>
</comment>
<evidence type="ECO:0000256" key="8">
    <source>
        <dbReference type="ARBA" id="ARBA00022857"/>
    </source>
</evidence>
<feature type="binding site" evidence="18">
    <location>
        <position position="115"/>
    </location>
    <ligand>
        <name>K(+)</name>
        <dbReference type="ChEBI" id="CHEBI:29103"/>
    </ligand>
</feature>
<name>A0A1Q2CG59_9ACTN</name>
<dbReference type="STRING" id="1610493.RPIT_10075"/>
<dbReference type="GO" id="GO:0052856">
    <property type="term" value="F:NAD(P)HX epimerase activity"/>
    <property type="evidence" value="ECO:0007669"/>
    <property type="project" value="UniProtKB-UniRule"/>
</dbReference>
<dbReference type="Pfam" id="PF01256">
    <property type="entry name" value="Carb_kinase"/>
    <property type="match status" value="1"/>
</dbReference>
<comment type="catalytic activity">
    <reaction evidence="15 17 19">
        <text>(6S)-NADHX + ADP = AMP + phosphate + NADH + H(+)</text>
        <dbReference type="Rhea" id="RHEA:32223"/>
        <dbReference type="ChEBI" id="CHEBI:15378"/>
        <dbReference type="ChEBI" id="CHEBI:43474"/>
        <dbReference type="ChEBI" id="CHEBI:57945"/>
        <dbReference type="ChEBI" id="CHEBI:64074"/>
        <dbReference type="ChEBI" id="CHEBI:456215"/>
        <dbReference type="ChEBI" id="CHEBI:456216"/>
        <dbReference type="EC" id="4.2.1.136"/>
    </reaction>
</comment>